<organism evidence="2 3">
    <name type="scientific">Prorocentrum cordatum</name>
    <dbReference type="NCBI Taxonomy" id="2364126"/>
    <lineage>
        <taxon>Eukaryota</taxon>
        <taxon>Sar</taxon>
        <taxon>Alveolata</taxon>
        <taxon>Dinophyceae</taxon>
        <taxon>Prorocentrales</taxon>
        <taxon>Prorocentraceae</taxon>
        <taxon>Prorocentrum</taxon>
    </lineage>
</organism>
<dbReference type="PANTHER" id="PTHR31808">
    <property type="entry name" value="EXPRESSED PROTEIN"/>
    <property type="match status" value="1"/>
</dbReference>
<keyword evidence="3" id="KW-1185">Reference proteome</keyword>
<evidence type="ECO:0000256" key="1">
    <source>
        <dbReference type="SAM" id="MobiDB-lite"/>
    </source>
</evidence>
<accession>A0ABN9R7G9</accession>
<proteinExistence type="predicted"/>
<reference evidence="2" key="1">
    <citation type="submission" date="2023-10" db="EMBL/GenBank/DDBJ databases">
        <authorList>
            <person name="Chen Y."/>
            <person name="Shah S."/>
            <person name="Dougan E. K."/>
            <person name="Thang M."/>
            <person name="Chan C."/>
        </authorList>
    </citation>
    <scope>NUCLEOTIDE SEQUENCE [LARGE SCALE GENOMIC DNA]</scope>
</reference>
<comment type="caution">
    <text evidence="2">The sequence shown here is derived from an EMBL/GenBank/DDBJ whole genome shotgun (WGS) entry which is preliminary data.</text>
</comment>
<dbReference type="InterPro" id="IPR038925">
    <property type="entry name" value="At3g17800-like"/>
</dbReference>
<dbReference type="Pfam" id="PF05542">
    <property type="entry name" value="DUF760"/>
    <property type="match status" value="1"/>
</dbReference>
<feature type="region of interest" description="Disordered" evidence="1">
    <location>
        <begin position="674"/>
        <end position="698"/>
    </location>
</feature>
<dbReference type="Proteomes" id="UP001189429">
    <property type="component" value="Unassembled WGS sequence"/>
</dbReference>
<gene>
    <name evidence="2" type="ORF">PCOR1329_LOCUS17503</name>
</gene>
<dbReference type="InterPro" id="IPR008479">
    <property type="entry name" value="DUF760"/>
</dbReference>
<evidence type="ECO:0000313" key="2">
    <source>
        <dbReference type="EMBL" id="CAK0813671.1"/>
    </source>
</evidence>
<dbReference type="PANTHER" id="PTHR31808:SF4">
    <property type="entry name" value="LIGASE, PUTATIVE (DUF760)-RELATED"/>
    <property type="match status" value="1"/>
</dbReference>
<protein>
    <submittedName>
        <fullName evidence="2">Uncharacterized protein</fullName>
    </submittedName>
</protein>
<evidence type="ECO:0000313" key="3">
    <source>
        <dbReference type="Proteomes" id="UP001189429"/>
    </source>
</evidence>
<feature type="region of interest" description="Disordered" evidence="1">
    <location>
        <begin position="823"/>
        <end position="845"/>
    </location>
</feature>
<sequence>MAAHGIRDFVDHFHPVLIGAVIYMIEAKLDMGKTLTLTSSTTLGKQSNVNTRHLGVRVGKHEKYLGVAATACMRRRVAAISKRALKFAARKAWVAAVRIGGGAARKHVKHLKVPALLYGSSSVGMADSKLHELRKSAATATEGNTKGRSTAFTPFSDGVDTGHLVNSSPIIAWATAWQGVLEDMQLAERLHSAWRTWTMEIQIARPRGSLYGGQLALSQRRLGPWLDGAGSALGDDRRHDIRRAKLQDIQRHVVTAAEKQLKDERAKQRGHQHGISSILLGHAAPEFVDFSAGVRGFRGRDIAADPAVELGLWDLASRDDWLTVTEGTWGGLATGDIRLGDSLQFGDCAPLRRRGLCFTELMDDADVFEMDYARCGCLPGAQWTQSISRAELYALLQALKDRPGSTGRPAHAWTSLWELIFEAISDLNGVNQRAVLACEVTAHASRAERETIGRARTSGARRRPVLATSADEKLAMQPWSPGPVLVQSGVARRVQSQLKHDPLLLMFDATVKEELAKFSSQREKEAGLRHYSPPGAVGEATMMLTLRRQIMRVKRVERRAAVAELLYLMVCSRFKLLDVHFLPSMRPHIAGSRVTSIQAMVGRRLYSLEALELVRDHLLRMLDSSRMATREAGAMRLALFQAGQTYAMSMLFGYYLRRMDARYQMDKLVGALGKPVAAPERPPSEAPATKRRRPVPDWMDPHWTKGEVRVEQSLADYIKGFGAEELRTIRTVASAEAQAAMEAQVYALFGNLKELKLQLLGVVGRVSSNEELAQKIRGAIDSERVDSVRLTGEDFRRLVLESVAFGSLLCDSEMEANTVYELTAPKSPPSGSANNEGGFGGAFGR</sequence>
<name>A0ABN9R7G9_9DINO</name>
<dbReference type="EMBL" id="CAUYUJ010005446">
    <property type="protein sequence ID" value="CAK0813671.1"/>
    <property type="molecule type" value="Genomic_DNA"/>
</dbReference>